<proteinExistence type="predicted"/>
<dbReference type="InterPro" id="IPR036291">
    <property type="entry name" value="NAD(P)-bd_dom_sf"/>
</dbReference>
<keyword evidence="2" id="KW-1185">Reference proteome</keyword>
<dbReference type="InParanoid" id="B8C611"/>
<dbReference type="Gene3D" id="3.40.50.720">
    <property type="entry name" value="NAD(P)-binding Rossmann-like Domain"/>
    <property type="match status" value="1"/>
</dbReference>
<dbReference type="EMBL" id="CM000643">
    <property type="protein sequence ID" value="EED91602.1"/>
    <property type="molecule type" value="Genomic_DNA"/>
</dbReference>
<dbReference type="PANTHER" id="PTHR43544:SF12">
    <property type="entry name" value="NAD(P)-BINDING ROSSMANN-FOLD SUPERFAMILY PROTEIN"/>
    <property type="match status" value="1"/>
</dbReference>
<name>B8C611_THAPS</name>
<dbReference type="PRINTS" id="PR00081">
    <property type="entry name" value="GDHRDH"/>
</dbReference>
<dbReference type="Proteomes" id="UP000001449">
    <property type="component" value="Chromosome 6"/>
</dbReference>
<dbReference type="CDD" id="cd05325">
    <property type="entry name" value="carb_red_sniffer_like_SDR_c"/>
    <property type="match status" value="1"/>
</dbReference>
<accession>B8C611</accession>
<protein>
    <recommendedName>
        <fullName evidence="3">Short chain dehydrogenase</fullName>
    </recommendedName>
</protein>
<dbReference type="OMA" id="GWENNPG"/>
<dbReference type="GeneID" id="7442377"/>
<dbReference type="HOGENOM" id="CLU_010194_9_7_1"/>
<reference evidence="1 2" key="2">
    <citation type="journal article" date="2008" name="Nature">
        <title>The Phaeodactylum genome reveals the evolutionary history of diatom genomes.</title>
        <authorList>
            <person name="Bowler C."/>
            <person name="Allen A.E."/>
            <person name="Badger J.H."/>
            <person name="Grimwood J."/>
            <person name="Jabbari K."/>
            <person name="Kuo A."/>
            <person name="Maheswari U."/>
            <person name="Martens C."/>
            <person name="Maumus F."/>
            <person name="Otillar R.P."/>
            <person name="Rayko E."/>
            <person name="Salamov A."/>
            <person name="Vandepoele K."/>
            <person name="Beszteri B."/>
            <person name="Gruber A."/>
            <person name="Heijde M."/>
            <person name="Katinka M."/>
            <person name="Mock T."/>
            <person name="Valentin K."/>
            <person name="Verret F."/>
            <person name="Berges J.A."/>
            <person name="Brownlee C."/>
            <person name="Cadoret J.P."/>
            <person name="Chiovitti A."/>
            <person name="Choi C.J."/>
            <person name="Coesel S."/>
            <person name="De Martino A."/>
            <person name="Detter J.C."/>
            <person name="Durkin C."/>
            <person name="Falciatore A."/>
            <person name="Fournet J."/>
            <person name="Haruta M."/>
            <person name="Huysman M.J."/>
            <person name="Jenkins B.D."/>
            <person name="Jiroutova K."/>
            <person name="Jorgensen R.E."/>
            <person name="Joubert Y."/>
            <person name="Kaplan A."/>
            <person name="Kroger N."/>
            <person name="Kroth P.G."/>
            <person name="La Roche J."/>
            <person name="Lindquist E."/>
            <person name="Lommer M."/>
            <person name="Martin-Jezequel V."/>
            <person name="Lopez P.J."/>
            <person name="Lucas S."/>
            <person name="Mangogna M."/>
            <person name="McGinnis K."/>
            <person name="Medlin L.K."/>
            <person name="Montsant A."/>
            <person name="Oudot-Le Secq M.P."/>
            <person name="Napoli C."/>
            <person name="Obornik M."/>
            <person name="Parker M.S."/>
            <person name="Petit J.L."/>
            <person name="Porcel B.M."/>
            <person name="Poulsen N."/>
            <person name="Robison M."/>
            <person name="Rychlewski L."/>
            <person name="Rynearson T.A."/>
            <person name="Schmutz J."/>
            <person name="Shapiro H."/>
            <person name="Siaut M."/>
            <person name="Stanley M."/>
            <person name="Sussman M.R."/>
            <person name="Taylor A.R."/>
            <person name="Vardi A."/>
            <person name="von Dassow P."/>
            <person name="Vyverman W."/>
            <person name="Willis A."/>
            <person name="Wyrwicz L.S."/>
            <person name="Rokhsar D.S."/>
            <person name="Weissenbach J."/>
            <person name="Armbrust E.V."/>
            <person name="Green B.R."/>
            <person name="Van de Peer Y."/>
            <person name="Grigoriev I.V."/>
        </authorList>
    </citation>
    <scope>NUCLEOTIDE SEQUENCE [LARGE SCALE GENOMIC DNA]</scope>
    <source>
        <strain evidence="1 2">CCMP1335</strain>
    </source>
</reference>
<evidence type="ECO:0000313" key="2">
    <source>
        <dbReference type="Proteomes" id="UP000001449"/>
    </source>
</evidence>
<dbReference type="RefSeq" id="XP_002291495.1">
    <property type="nucleotide sequence ID" value="XM_002291459.1"/>
</dbReference>
<dbReference type="AlphaFoldDB" id="B8C611"/>
<dbReference type="SUPFAM" id="SSF51735">
    <property type="entry name" value="NAD(P)-binding Rossmann-fold domains"/>
    <property type="match status" value="1"/>
</dbReference>
<organism evidence="1 2">
    <name type="scientific">Thalassiosira pseudonana</name>
    <name type="common">Marine diatom</name>
    <name type="synonym">Cyclotella nana</name>
    <dbReference type="NCBI Taxonomy" id="35128"/>
    <lineage>
        <taxon>Eukaryota</taxon>
        <taxon>Sar</taxon>
        <taxon>Stramenopiles</taxon>
        <taxon>Ochrophyta</taxon>
        <taxon>Bacillariophyta</taxon>
        <taxon>Coscinodiscophyceae</taxon>
        <taxon>Thalassiosirophycidae</taxon>
        <taxon>Thalassiosirales</taxon>
        <taxon>Thalassiosiraceae</taxon>
        <taxon>Thalassiosira</taxon>
    </lineage>
</organism>
<dbReference type="Pfam" id="PF00106">
    <property type="entry name" value="adh_short"/>
    <property type="match status" value="2"/>
</dbReference>
<dbReference type="InterPro" id="IPR002347">
    <property type="entry name" value="SDR_fam"/>
</dbReference>
<dbReference type="eggNOG" id="KOG1611">
    <property type="taxonomic scope" value="Eukaryota"/>
</dbReference>
<dbReference type="GO" id="GO:0016491">
    <property type="term" value="F:oxidoreductase activity"/>
    <property type="evidence" value="ECO:0000318"/>
    <property type="project" value="GO_Central"/>
</dbReference>
<feature type="non-terminal residue" evidence="1">
    <location>
        <position position="257"/>
    </location>
</feature>
<dbReference type="InterPro" id="IPR051468">
    <property type="entry name" value="Fungal_SecMetab_SDRs"/>
</dbReference>
<dbReference type="PANTHER" id="PTHR43544">
    <property type="entry name" value="SHORT-CHAIN DEHYDROGENASE/REDUCTASE"/>
    <property type="match status" value="1"/>
</dbReference>
<evidence type="ECO:0008006" key="3">
    <source>
        <dbReference type="Google" id="ProtNLM"/>
    </source>
</evidence>
<evidence type="ECO:0000313" key="1">
    <source>
        <dbReference type="EMBL" id="EED91602.1"/>
    </source>
</evidence>
<gene>
    <name evidence="1" type="ORF">THAPSDRAFT_34730</name>
</gene>
<sequence>VFVVNASSRGIGLQFVKSLVVRTKGKIVACCRSPGSANELQQIAYQYSERIEILPLDMEDQQTIDSLALHIAEKYQRVDALFNVAGILGDGNTTTGPERALAAIDRDWMEKSLAVNVIGPVMLAKSLSPLLRTTGRKIVTIGNATDAIKVSLPSNRPTTVIANLSARVGSISDNQLGGWYTYRLSKAALNQATKTMGLELKRQGTMIVALHPGTTDTGLSKPFQKNVKVGRLFPVDFTVRLDICALPYTRRQFICSF</sequence>
<reference evidence="1 2" key="1">
    <citation type="journal article" date="2004" name="Science">
        <title>The genome of the diatom Thalassiosira pseudonana: ecology, evolution, and metabolism.</title>
        <authorList>
            <person name="Armbrust E.V."/>
            <person name="Berges J.A."/>
            <person name="Bowler C."/>
            <person name="Green B.R."/>
            <person name="Martinez D."/>
            <person name="Putnam N.H."/>
            <person name="Zhou S."/>
            <person name="Allen A.E."/>
            <person name="Apt K.E."/>
            <person name="Bechner M."/>
            <person name="Brzezinski M.A."/>
            <person name="Chaal B.K."/>
            <person name="Chiovitti A."/>
            <person name="Davis A.K."/>
            <person name="Demarest M.S."/>
            <person name="Detter J.C."/>
            <person name="Glavina T."/>
            <person name="Goodstein D."/>
            <person name="Hadi M.Z."/>
            <person name="Hellsten U."/>
            <person name="Hildebrand M."/>
            <person name="Jenkins B.D."/>
            <person name="Jurka J."/>
            <person name="Kapitonov V.V."/>
            <person name="Kroger N."/>
            <person name="Lau W.W."/>
            <person name="Lane T.W."/>
            <person name="Larimer F.W."/>
            <person name="Lippmeier J.C."/>
            <person name="Lucas S."/>
            <person name="Medina M."/>
            <person name="Montsant A."/>
            <person name="Obornik M."/>
            <person name="Parker M.S."/>
            <person name="Palenik B."/>
            <person name="Pazour G.J."/>
            <person name="Richardson P.M."/>
            <person name="Rynearson T.A."/>
            <person name="Saito M.A."/>
            <person name="Schwartz D.C."/>
            <person name="Thamatrakoln K."/>
            <person name="Valentin K."/>
            <person name="Vardi A."/>
            <person name="Wilkerson F.P."/>
            <person name="Rokhsar D.S."/>
        </authorList>
    </citation>
    <scope>NUCLEOTIDE SEQUENCE [LARGE SCALE GENOMIC DNA]</scope>
    <source>
        <strain evidence="1 2">CCMP1335</strain>
    </source>
</reference>
<dbReference type="GO" id="GO:0005737">
    <property type="term" value="C:cytoplasm"/>
    <property type="evidence" value="ECO:0000318"/>
    <property type="project" value="GO_Central"/>
</dbReference>
<dbReference type="KEGG" id="tps:THAPSDRAFT_34730"/>
<dbReference type="PaxDb" id="35128-Thaps34730"/>